<reference evidence="1" key="2">
    <citation type="journal article" date="2015" name="Data Brief">
        <title>Shoot transcriptome of the giant reed, Arundo donax.</title>
        <authorList>
            <person name="Barrero R.A."/>
            <person name="Guerrero F.D."/>
            <person name="Moolhuijzen P."/>
            <person name="Goolsby J.A."/>
            <person name="Tidwell J."/>
            <person name="Bellgard S.E."/>
            <person name="Bellgard M.I."/>
        </authorList>
    </citation>
    <scope>NUCLEOTIDE SEQUENCE</scope>
    <source>
        <tissue evidence="1">Shoot tissue taken approximately 20 cm above the soil surface</tissue>
    </source>
</reference>
<dbReference type="EMBL" id="GBRH01275224">
    <property type="protein sequence ID" value="JAD22671.1"/>
    <property type="molecule type" value="Transcribed_RNA"/>
</dbReference>
<accession>A0A0A8Y8T1</accession>
<sequence length="33" mass="3889">MPRWTVNVTVDFTNVLWYNLLASCLFQTVTRAK</sequence>
<dbReference type="PROSITE" id="PS51257">
    <property type="entry name" value="PROKAR_LIPOPROTEIN"/>
    <property type="match status" value="1"/>
</dbReference>
<dbReference type="AlphaFoldDB" id="A0A0A8Y8T1"/>
<evidence type="ECO:0000313" key="1">
    <source>
        <dbReference type="EMBL" id="JAD22671.1"/>
    </source>
</evidence>
<reference evidence="1" key="1">
    <citation type="submission" date="2014-09" db="EMBL/GenBank/DDBJ databases">
        <authorList>
            <person name="Magalhaes I.L.F."/>
            <person name="Oliveira U."/>
            <person name="Santos F.R."/>
            <person name="Vidigal T.H.D.A."/>
            <person name="Brescovit A.D."/>
            <person name="Santos A.J."/>
        </authorList>
    </citation>
    <scope>NUCLEOTIDE SEQUENCE</scope>
    <source>
        <tissue evidence="1">Shoot tissue taken approximately 20 cm above the soil surface</tissue>
    </source>
</reference>
<protein>
    <submittedName>
        <fullName evidence="1">Uncharacterized protein</fullName>
    </submittedName>
</protein>
<organism evidence="1">
    <name type="scientific">Arundo donax</name>
    <name type="common">Giant reed</name>
    <name type="synonym">Donax arundinaceus</name>
    <dbReference type="NCBI Taxonomy" id="35708"/>
    <lineage>
        <taxon>Eukaryota</taxon>
        <taxon>Viridiplantae</taxon>
        <taxon>Streptophyta</taxon>
        <taxon>Embryophyta</taxon>
        <taxon>Tracheophyta</taxon>
        <taxon>Spermatophyta</taxon>
        <taxon>Magnoliopsida</taxon>
        <taxon>Liliopsida</taxon>
        <taxon>Poales</taxon>
        <taxon>Poaceae</taxon>
        <taxon>PACMAD clade</taxon>
        <taxon>Arundinoideae</taxon>
        <taxon>Arundineae</taxon>
        <taxon>Arundo</taxon>
    </lineage>
</organism>
<proteinExistence type="predicted"/>
<name>A0A0A8Y8T1_ARUDO</name>